<accession>A0AAE0ZKG4</accession>
<dbReference type="Proteomes" id="UP001283361">
    <property type="component" value="Unassembled WGS sequence"/>
</dbReference>
<dbReference type="EMBL" id="JAWDGP010003771">
    <property type="protein sequence ID" value="KAK3771114.1"/>
    <property type="molecule type" value="Genomic_DNA"/>
</dbReference>
<reference evidence="1" key="1">
    <citation type="journal article" date="2023" name="G3 (Bethesda)">
        <title>A reference genome for the long-term kleptoplast-retaining sea slug Elysia crispata morphotype clarki.</title>
        <authorList>
            <person name="Eastman K.E."/>
            <person name="Pendleton A.L."/>
            <person name="Shaikh M.A."/>
            <person name="Suttiyut T."/>
            <person name="Ogas R."/>
            <person name="Tomko P."/>
            <person name="Gavelis G."/>
            <person name="Widhalm J.R."/>
            <person name="Wisecaver J.H."/>
        </authorList>
    </citation>
    <scope>NUCLEOTIDE SEQUENCE</scope>
    <source>
        <strain evidence="1">ECLA1</strain>
    </source>
</reference>
<comment type="caution">
    <text evidence="1">The sequence shown here is derived from an EMBL/GenBank/DDBJ whole genome shotgun (WGS) entry which is preliminary data.</text>
</comment>
<gene>
    <name evidence="1" type="ORF">RRG08_034130</name>
</gene>
<evidence type="ECO:0000313" key="1">
    <source>
        <dbReference type="EMBL" id="KAK3771114.1"/>
    </source>
</evidence>
<evidence type="ECO:0000313" key="2">
    <source>
        <dbReference type="Proteomes" id="UP001283361"/>
    </source>
</evidence>
<dbReference type="AlphaFoldDB" id="A0AAE0ZKG4"/>
<protein>
    <submittedName>
        <fullName evidence="1">Uncharacterized protein</fullName>
    </submittedName>
</protein>
<organism evidence="1 2">
    <name type="scientific">Elysia crispata</name>
    <name type="common">lettuce slug</name>
    <dbReference type="NCBI Taxonomy" id="231223"/>
    <lineage>
        <taxon>Eukaryota</taxon>
        <taxon>Metazoa</taxon>
        <taxon>Spiralia</taxon>
        <taxon>Lophotrochozoa</taxon>
        <taxon>Mollusca</taxon>
        <taxon>Gastropoda</taxon>
        <taxon>Heterobranchia</taxon>
        <taxon>Euthyneura</taxon>
        <taxon>Panpulmonata</taxon>
        <taxon>Sacoglossa</taxon>
        <taxon>Placobranchoidea</taxon>
        <taxon>Plakobranchidae</taxon>
        <taxon>Elysia</taxon>
    </lineage>
</organism>
<keyword evidence="2" id="KW-1185">Reference proteome</keyword>
<proteinExistence type="predicted"/>
<sequence>MTLAARNTATGRPGVNHEIIHITATYGSLRYNHLWLPTLQPPVAHYVTTWTCNSLRYNHLWHATLQPPVARYVTTTCGTLRYNH</sequence>
<name>A0AAE0ZKG4_9GAST</name>